<dbReference type="InterPro" id="IPR056165">
    <property type="entry name" value="Beta-prop_ELP1_2nd"/>
</dbReference>
<dbReference type="KEGG" id="phu:Phum_PHUM473060"/>
<organism>
    <name type="scientific">Pediculus humanus subsp. corporis</name>
    <name type="common">Body louse</name>
    <dbReference type="NCBI Taxonomy" id="121224"/>
    <lineage>
        <taxon>Eukaryota</taxon>
        <taxon>Metazoa</taxon>
        <taxon>Ecdysozoa</taxon>
        <taxon>Arthropoda</taxon>
        <taxon>Hexapoda</taxon>
        <taxon>Insecta</taxon>
        <taxon>Pterygota</taxon>
        <taxon>Neoptera</taxon>
        <taxon>Paraneoptera</taxon>
        <taxon>Psocodea</taxon>
        <taxon>Troctomorpha</taxon>
        <taxon>Phthiraptera</taxon>
        <taxon>Anoplura</taxon>
        <taxon>Pediculidae</taxon>
        <taxon>Pediculus</taxon>
    </lineage>
</organism>
<dbReference type="GO" id="GO:0002926">
    <property type="term" value="P:tRNA wobble base 5-methoxycarbonylmethyl-2-thiouridinylation"/>
    <property type="evidence" value="ECO:0007669"/>
    <property type="project" value="TreeGrafter"/>
</dbReference>
<dbReference type="STRING" id="121224.E0VW26"/>
<dbReference type="GO" id="GO:0005634">
    <property type="term" value="C:nucleus"/>
    <property type="evidence" value="ECO:0007669"/>
    <property type="project" value="UniProtKB-SubCell"/>
</dbReference>
<dbReference type="Pfam" id="PF04762">
    <property type="entry name" value="Beta-prop_ELP1_1st"/>
    <property type="match status" value="1"/>
</dbReference>
<feature type="domain" description="ELP1 three-helical bundle" evidence="10">
    <location>
        <begin position="1073"/>
        <end position="1226"/>
    </location>
</feature>
<keyword evidence="13" id="KW-1185">Reference proteome</keyword>
<dbReference type="EMBL" id="AAZO01005737">
    <property type="status" value="NOT_ANNOTATED_CDS"/>
    <property type="molecule type" value="Genomic_DNA"/>
</dbReference>
<evidence type="ECO:0000259" key="8">
    <source>
        <dbReference type="Pfam" id="PF23878"/>
    </source>
</evidence>
<protein>
    <recommendedName>
        <fullName evidence="5">Elongator complex protein 1</fullName>
    </recommendedName>
</protein>
<feature type="domain" description="ELP1 alpha-solenoid" evidence="9">
    <location>
        <begin position="682"/>
        <end position="887"/>
    </location>
</feature>
<comment type="function">
    <text evidence="5">Component of the elongator complex which is required for multiple tRNA modifications, including mcm5U (5-methoxycarbonylmethyl uridine), mcm5s2U (5-methoxycarbonylmethyl-2-thiouridine), and ncm5U (5-carbamoylmethyl uridine). The elongator complex catalyzes formation of carboxymethyluridine in the wobble base at position 34 in tRNAs.</text>
</comment>
<reference evidence="11" key="1">
    <citation type="submission" date="2007-04" db="EMBL/GenBank/DDBJ databases">
        <title>Annotation of Pediculus humanus corporis strain USDA.</title>
        <authorList>
            <person name="Kirkness E."/>
            <person name="Hannick L."/>
            <person name="Hass B."/>
            <person name="Bruggner R."/>
            <person name="Lawson D."/>
            <person name="Bidwell S."/>
            <person name="Joardar V."/>
            <person name="Caler E."/>
            <person name="Walenz B."/>
            <person name="Inman J."/>
            <person name="Schobel S."/>
            <person name="Galinsky K."/>
            <person name="Amedeo P."/>
            <person name="Strausberg R."/>
        </authorList>
    </citation>
    <scope>NUCLEOTIDE SEQUENCE</scope>
    <source>
        <strain evidence="11">USDA</strain>
    </source>
</reference>
<feature type="domain" description="ELP1 first N-terminal beta-propeller" evidence="6">
    <location>
        <begin position="38"/>
        <end position="351"/>
    </location>
</feature>
<dbReference type="InParanoid" id="E0VW26"/>
<dbReference type="Pfam" id="PF23936">
    <property type="entry name" value="HB_ELP1"/>
    <property type="match status" value="1"/>
</dbReference>
<keyword evidence="5" id="KW-0539">Nucleus</keyword>
<dbReference type="UniPathway" id="UPA00988"/>
<dbReference type="HOGENOM" id="CLU_001477_0_0_1"/>
<gene>
    <name evidence="12" type="primary">8239112</name>
    <name evidence="11" type="ORF">Phum_PHUM473060</name>
</gene>
<dbReference type="Pfam" id="PF23797">
    <property type="entry name" value="Beta-prop_ELP1_2nd"/>
    <property type="match status" value="1"/>
</dbReference>
<accession>E0VW26</accession>
<evidence type="ECO:0000313" key="11">
    <source>
        <dbReference type="EMBL" id="EEB17582.1"/>
    </source>
</evidence>
<evidence type="ECO:0000256" key="4">
    <source>
        <dbReference type="ARBA" id="ARBA00022694"/>
    </source>
</evidence>
<evidence type="ECO:0000259" key="7">
    <source>
        <dbReference type="Pfam" id="PF23797"/>
    </source>
</evidence>
<dbReference type="PIRSF" id="PIRSF017233">
    <property type="entry name" value="IKAP"/>
    <property type="match status" value="1"/>
</dbReference>
<dbReference type="InterPro" id="IPR056167">
    <property type="entry name" value="A-sol_ELP1"/>
</dbReference>
<feature type="domain" description="ELP1 N-terminal second beta-propeller" evidence="7">
    <location>
        <begin position="394"/>
        <end position="658"/>
    </location>
</feature>
<dbReference type="GO" id="GO:0033588">
    <property type="term" value="C:elongator holoenzyme complex"/>
    <property type="evidence" value="ECO:0007669"/>
    <property type="project" value="InterPro"/>
</dbReference>
<comment type="subcellular location">
    <subcellularLocation>
        <location evidence="5">Cytoplasm</location>
    </subcellularLocation>
    <subcellularLocation>
        <location evidence="5">Nucleus</location>
    </subcellularLocation>
</comment>
<dbReference type="Pfam" id="PF23878">
    <property type="entry name" value="TPR_ELP1"/>
    <property type="match status" value="1"/>
</dbReference>
<comment type="pathway">
    <text evidence="1">tRNA modification; 5-methoxycarbonylmethyl-2-thiouridine-tRNA biosynthesis.</text>
</comment>
<evidence type="ECO:0000256" key="1">
    <source>
        <dbReference type="ARBA" id="ARBA00005043"/>
    </source>
</evidence>
<dbReference type="SUPFAM" id="SSF82171">
    <property type="entry name" value="DPP6 N-terminal domain-like"/>
    <property type="match status" value="1"/>
</dbReference>
<dbReference type="PANTHER" id="PTHR12747">
    <property type="entry name" value="ELONGATOR COMPLEX PROTEIN 1"/>
    <property type="match status" value="1"/>
</dbReference>
<evidence type="ECO:0000259" key="9">
    <source>
        <dbReference type="Pfam" id="PF23925"/>
    </source>
</evidence>
<dbReference type="InterPro" id="IPR056166">
    <property type="entry name" value="TPR_ELP1"/>
</dbReference>
<dbReference type="CTD" id="8239112"/>
<dbReference type="FunCoup" id="E0VW26">
    <property type="interactions" value="1705"/>
</dbReference>
<comment type="similarity">
    <text evidence="2 5">Belongs to the ELP1/IKA1 family.</text>
</comment>
<sequence>MRNITVSNIERHSLNFLKYCEVFCVNDRVLYAYGQGIVSKYSDNNEEIICDLKETLYPGTKNDSLKALDINYHYEKDALYLILKNGDIISIEKNEEYTLNIVGSVSDSIQAVKWSPEQELIAVVDGADNIILLSSDFDTISETPLHGGGFGEKQIITVGWGSKETQFQGSAGKYKAEDKEEIIFSNTNRIVISWRGDAEYFAVSSINPEKNLRYIKIFNKNGVLQSTSECINGLDDSLDWRSSGNLIATTQKHLNKYIVSFFEKNGMKHGDFKLATNEQFGKVSEICWSKDSKILAVALTDSDSEKNSHLNDSEECGNYIIQFYTVSNYKWYYKYTITINNSTSVSLKWDDQRLSDLHIVVNKKFGIEYFKYSWLWVISKSKVNCESDESFVAVINGCNVQLTSFKKGIIPPPMYSSLIQLNSPVNFVSFAKNDKDLSPNDFMLLLSDGTVLIYKYFLVNKTLQCEHKLIGTLKLPIDEGNFYYNGIWFEKNKLLLSSLKVTGEKSKPILNMVSFQESDLSASYEIKEILLQSTVAILKFSKSTVIVYDNDGMIYSLKSDNLTSVNSDKKNKMILDLEIFEQTDGKLIIFSLDNFHKFYVNGELIFNNILSFHIHDAFILLTNFKQELISINYEEINIFKVHESELFKRKIERGSRIITSVYKDLKVILQMPRGNLECIQPRALSVYAVGKFLDSLKYAEAFNLMRKQRINLNLIYDHNPLLFANNVDSFLREIEDPQWISLFISDITEEDLTKTTYAVAYKKNNNALEKTDFSKISTVCNLLEKALSKINNSEKYLLPILTCLIKRNKIEFIEAALLKLKSLKEKEMQGIKSSVTFDEAFKYVLYLIDVDELYNIALGMYDFDLVLIVANKSQKDPKEYLPFLNNLKSLEPHYQKYSIDKYLKRYKKALENLIQCDEIDECITFIKSHQLYKYALKLVPQNTDKFKNICVCYGEELMKGNHFEEAGIMFAKAGLYKNAIDAYKKSGNWREVISCANELKFKESELNELYYELAENLIACKQFMDASLVYKDYIKDITECSKTLALGKYFDEAYRICALYNCKDYTKEMIYSAAVHQAHSLGLHIDDVTNTIEKQKNRLLVVRQNKLLALESKPDYDIDSDAYSDASTIITRSNASTRLTNKTYRSAKNKRKQERKLLSLKEGSPYEDLALLTSLYNLVTNSLKLSSEVGELNKFLVKINEYELAEKLQSQFKQLLKKIENSKNEIWTPDCLLKMQESNFNSTSNELALSHTQMENAPPSLFNLKYSIPPETQLNVSWELDLLKP</sequence>
<dbReference type="GO" id="GO:0005829">
    <property type="term" value="C:cytosol"/>
    <property type="evidence" value="ECO:0007669"/>
    <property type="project" value="TreeGrafter"/>
</dbReference>
<dbReference type="Pfam" id="PF23925">
    <property type="entry name" value="A-sol_ELP1"/>
    <property type="match status" value="1"/>
</dbReference>
<evidence type="ECO:0000313" key="12">
    <source>
        <dbReference type="EnsemblMetazoa" id="PHUM473060-PA"/>
    </source>
</evidence>
<dbReference type="PANTHER" id="PTHR12747:SF0">
    <property type="entry name" value="ELONGATOR COMPLEX PROTEIN 1"/>
    <property type="match status" value="1"/>
</dbReference>
<name>E0VW26_PEDHC</name>
<evidence type="ECO:0000259" key="10">
    <source>
        <dbReference type="Pfam" id="PF23936"/>
    </source>
</evidence>
<keyword evidence="4" id="KW-0819">tRNA processing</keyword>
<dbReference type="GO" id="GO:0000049">
    <property type="term" value="F:tRNA binding"/>
    <property type="evidence" value="ECO:0007669"/>
    <property type="project" value="TreeGrafter"/>
</dbReference>
<dbReference type="EMBL" id="DS235816">
    <property type="protein sequence ID" value="EEB17582.1"/>
    <property type="molecule type" value="Genomic_DNA"/>
</dbReference>
<dbReference type="RefSeq" id="XP_002430320.1">
    <property type="nucleotide sequence ID" value="XM_002430275.1"/>
</dbReference>
<reference evidence="12" key="3">
    <citation type="submission" date="2021-02" db="UniProtKB">
        <authorList>
            <consortium name="EnsemblMetazoa"/>
        </authorList>
    </citation>
    <scope>IDENTIFICATION</scope>
    <source>
        <strain evidence="12">USDA</strain>
    </source>
</reference>
<proteinExistence type="inferred from homology"/>
<dbReference type="InterPro" id="IPR056169">
    <property type="entry name" value="HB_ELP1"/>
</dbReference>
<evidence type="ECO:0000313" key="13">
    <source>
        <dbReference type="Proteomes" id="UP000009046"/>
    </source>
</evidence>
<reference evidence="11" key="2">
    <citation type="submission" date="2007-04" db="EMBL/GenBank/DDBJ databases">
        <title>The genome of the human body louse.</title>
        <authorList>
            <consortium name="The Human Body Louse Genome Consortium"/>
            <person name="Kirkness E."/>
            <person name="Walenz B."/>
            <person name="Hass B."/>
            <person name="Bruggner R."/>
            <person name="Strausberg R."/>
        </authorList>
    </citation>
    <scope>NUCLEOTIDE SEQUENCE</scope>
    <source>
        <strain evidence="11">USDA</strain>
    </source>
</reference>
<dbReference type="EnsemblMetazoa" id="PHUM473060-RA">
    <property type="protein sequence ID" value="PHUM473060-PA"/>
    <property type="gene ID" value="PHUM473060"/>
</dbReference>
<dbReference type="InterPro" id="IPR006849">
    <property type="entry name" value="Elp1"/>
</dbReference>
<dbReference type="OrthoDB" id="40048at2759"/>
<keyword evidence="3 5" id="KW-0963">Cytoplasm</keyword>
<feature type="domain" description="ELP1 TPR" evidence="8">
    <location>
        <begin position="894"/>
        <end position="1055"/>
    </location>
</feature>
<dbReference type="OMA" id="WRESLYC"/>
<dbReference type="Proteomes" id="UP000009046">
    <property type="component" value="Unassembled WGS sequence"/>
</dbReference>
<evidence type="ECO:0000256" key="3">
    <source>
        <dbReference type="ARBA" id="ARBA00022490"/>
    </source>
</evidence>
<dbReference type="GeneID" id="8239112"/>
<evidence type="ECO:0000259" key="6">
    <source>
        <dbReference type="Pfam" id="PF04762"/>
    </source>
</evidence>
<dbReference type="VEuPathDB" id="VectorBase:PHUM473060"/>
<dbReference type="eggNOG" id="KOG1920">
    <property type="taxonomic scope" value="Eukaryota"/>
</dbReference>
<evidence type="ECO:0000256" key="2">
    <source>
        <dbReference type="ARBA" id="ARBA00006086"/>
    </source>
</evidence>
<dbReference type="InterPro" id="IPR056164">
    <property type="entry name" value="Beta-prop_ELP1_1st"/>
</dbReference>
<evidence type="ECO:0000256" key="5">
    <source>
        <dbReference type="PIRNR" id="PIRNR017233"/>
    </source>
</evidence>